<evidence type="ECO:0000313" key="3">
    <source>
        <dbReference type="Proteomes" id="UP000299102"/>
    </source>
</evidence>
<dbReference type="Proteomes" id="UP000299102">
    <property type="component" value="Unassembled WGS sequence"/>
</dbReference>
<feature type="compositionally biased region" description="Basic residues" evidence="1">
    <location>
        <begin position="15"/>
        <end position="24"/>
    </location>
</feature>
<keyword evidence="3" id="KW-1185">Reference proteome</keyword>
<sequence length="116" mass="13003">MLHRILRLPVGAPTSKRKNIHQRRLSLGSLNNGSDPRNRKKKVPPDCRVKVHFIAEGTRISTESEPSQQQQRSVNAGRYVTKCFLGGLTAASGPRPPTAFSKLQHYFDDVFLNIPI</sequence>
<dbReference type="EMBL" id="BGZK01000079">
    <property type="protein sequence ID" value="GBP16445.1"/>
    <property type="molecule type" value="Genomic_DNA"/>
</dbReference>
<name>A0A4C1TR32_EUMVA</name>
<reference evidence="2 3" key="1">
    <citation type="journal article" date="2019" name="Commun. Biol.">
        <title>The bagworm genome reveals a unique fibroin gene that provides high tensile strength.</title>
        <authorList>
            <person name="Kono N."/>
            <person name="Nakamura H."/>
            <person name="Ohtoshi R."/>
            <person name="Tomita M."/>
            <person name="Numata K."/>
            <person name="Arakawa K."/>
        </authorList>
    </citation>
    <scope>NUCLEOTIDE SEQUENCE [LARGE SCALE GENOMIC DNA]</scope>
</reference>
<protein>
    <submittedName>
        <fullName evidence="2">Uncharacterized protein</fullName>
    </submittedName>
</protein>
<proteinExistence type="predicted"/>
<gene>
    <name evidence="2" type="ORF">EVAR_10024_1</name>
</gene>
<accession>A0A4C1TR32</accession>
<evidence type="ECO:0000313" key="2">
    <source>
        <dbReference type="EMBL" id="GBP16445.1"/>
    </source>
</evidence>
<dbReference type="AlphaFoldDB" id="A0A4C1TR32"/>
<comment type="caution">
    <text evidence="2">The sequence shown here is derived from an EMBL/GenBank/DDBJ whole genome shotgun (WGS) entry which is preliminary data.</text>
</comment>
<organism evidence="2 3">
    <name type="scientific">Eumeta variegata</name>
    <name type="common">Bagworm moth</name>
    <name type="synonym">Eumeta japonica</name>
    <dbReference type="NCBI Taxonomy" id="151549"/>
    <lineage>
        <taxon>Eukaryota</taxon>
        <taxon>Metazoa</taxon>
        <taxon>Ecdysozoa</taxon>
        <taxon>Arthropoda</taxon>
        <taxon>Hexapoda</taxon>
        <taxon>Insecta</taxon>
        <taxon>Pterygota</taxon>
        <taxon>Neoptera</taxon>
        <taxon>Endopterygota</taxon>
        <taxon>Lepidoptera</taxon>
        <taxon>Glossata</taxon>
        <taxon>Ditrysia</taxon>
        <taxon>Tineoidea</taxon>
        <taxon>Psychidae</taxon>
        <taxon>Oiketicinae</taxon>
        <taxon>Eumeta</taxon>
    </lineage>
</organism>
<feature type="region of interest" description="Disordered" evidence="1">
    <location>
        <begin position="1"/>
        <end position="45"/>
    </location>
</feature>
<evidence type="ECO:0000256" key="1">
    <source>
        <dbReference type="SAM" id="MobiDB-lite"/>
    </source>
</evidence>